<reference evidence="3" key="1">
    <citation type="submission" date="2022-11" db="UniProtKB">
        <authorList>
            <consortium name="WormBaseParasite"/>
        </authorList>
    </citation>
    <scope>IDENTIFICATION</scope>
</reference>
<feature type="coiled-coil region" evidence="1">
    <location>
        <begin position="149"/>
        <end position="286"/>
    </location>
</feature>
<dbReference type="AlphaFoldDB" id="A0A915Q148"/>
<keyword evidence="2" id="KW-1185">Reference proteome</keyword>
<name>A0A915Q148_9BILA</name>
<evidence type="ECO:0000313" key="2">
    <source>
        <dbReference type="Proteomes" id="UP000887581"/>
    </source>
</evidence>
<organism evidence="2 3">
    <name type="scientific">Setaria digitata</name>
    <dbReference type="NCBI Taxonomy" id="48799"/>
    <lineage>
        <taxon>Eukaryota</taxon>
        <taxon>Metazoa</taxon>
        <taxon>Ecdysozoa</taxon>
        <taxon>Nematoda</taxon>
        <taxon>Chromadorea</taxon>
        <taxon>Rhabditida</taxon>
        <taxon>Spirurina</taxon>
        <taxon>Spiruromorpha</taxon>
        <taxon>Filarioidea</taxon>
        <taxon>Setariidae</taxon>
        <taxon>Setaria</taxon>
    </lineage>
</organism>
<dbReference type="WBParaSite" id="sdigi.contig433.g8287.t1">
    <property type="protein sequence ID" value="sdigi.contig433.g8287.t1"/>
    <property type="gene ID" value="sdigi.contig433.g8287"/>
</dbReference>
<sequence length="355" mass="41005">MYSIGKRLGLIEFIKKNGNLMAGGANGDIHEILKPFWENMKNEIRMTYKYDPVSSGFTKDIYRREKQLLISRLHVLLTNAHKSKVATTQTVLSGDKITAIGPVSGSHPTEECIKNFLNSENLHLTIDRISNLVMQKLAIQKETEMKLFQKSMKDQKNAAIRKVKETQRRKLEKLKQNHNLQMKNIESENAMHIERLKTSANQTKEEKEVLSDKLDSCERELRSVKASLVKIQAENRMLSEENRMFKQNLAKQREENENLYKTVLLFNELEDKLKKCEETNEMILQQFHLLETERDELVEAIRHGIYDMKEVNRLGDRILAAEIAKTENQIKSQKGDPIAGVKMSSFGLLSETLCE</sequence>
<protein>
    <submittedName>
        <fullName evidence="3">Uncharacterized protein</fullName>
    </submittedName>
</protein>
<accession>A0A915Q148</accession>
<proteinExistence type="predicted"/>
<evidence type="ECO:0000256" key="1">
    <source>
        <dbReference type="SAM" id="Coils"/>
    </source>
</evidence>
<keyword evidence="1" id="KW-0175">Coiled coil</keyword>
<dbReference type="Proteomes" id="UP000887581">
    <property type="component" value="Unplaced"/>
</dbReference>
<evidence type="ECO:0000313" key="3">
    <source>
        <dbReference type="WBParaSite" id="sdigi.contig433.g8287.t1"/>
    </source>
</evidence>